<evidence type="ECO:0008006" key="3">
    <source>
        <dbReference type="Google" id="ProtNLM"/>
    </source>
</evidence>
<proteinExistence type="predicted"/>
<dbReference type="AlphaFoldDB" id="A0A6S6S8L1"/>
<feature type="signal peptide" evidence="1">
    <location>
        <begin position="1"/>
        <end position="21"/>
    </location>
</feature>
<accession>A0A6S6S8L1</accession>
<evidence type="ECO:0000256" key="1">
    <source>
        <dbReference type="SAM" id="SignalP"/>
    </source>
</evidence>
<sequence>MPYIFLLVFAFLFTACNPTTTANIPAPTVSNQPNGLPISKQDTDIDDLKILDEDSIVGHYILQRGMFRNQELDEGYLVVEEIDVNNYGYYYVTRAGKLTPETHTGIFYKKGGKYVQKVIEDSSESEIRQGKKKSKMSIIDNMHIVQDGELLKLTINSTKKEKLIWRRDVDEIEKSSALEETLKNARYEYLKYYQEKCAECADFCGDSAYTKVNE</sequence>
<feature type="chain" id="PRO_5027620294" description="Lipoprotein" evidence="1">
    <location>
        <begin position="22"/>
        <end position="214"/>
    </location>
</feature>
<dbReference type="EMBL" id="CACVAP010000047">
    <property type="protein sequence ID" value="CAA6806132.1"/>
    <property type="molecule type" value="Genomic_DNA"/>
</dbReference>
<gene>
    <name evidence="2" type="ORF">HELGO_WM3988</name>
</gene>
<organism evidence="2">
    <name type="scientific">uncultured Sulfurovum sp</name>
    <dbReference type="NCBI Taxonomy" id="269237"/>
    <lineage>
        <taxon>Bacteria</taxon>
        <taxon>Pseudomonadati</taxon>
        <taxon>Campylobacterota</taxon>
        <taxon>Epsilonproteobacteria</taxon>
        <taxon>Campylobacterales</taxon>
        <taxon>Sulfurovaceae</taxon>
        <taxon>Sulfurovum</taxon>
        <taxon>environmental samples</taxon>
    </lineage>
</organism>
<evidence type="ECO:0000313" key="2">
    <source>
        <dbReference type="EMBL" id="CAA6806132.1"/>
    </source>
</evidence>
<keyword evidence="1" id="KW-0732">Signal</keyword>
<reference evidence="2" key="1">
    <citation type="submission" date="2020-01" db="EMBL/GenBank/DDBJ databases">
        <authorList>
            <person name="Meier V. D."/>
            <person name="Meier V D."/>
        </authorList>
    </citation>
    <scope>NUCLEOTIDE SEQUENCE</scope>
    <source>
        <strain evidence="2">HLG_WM_MAG_06</strain>
    </source>
</reference>
<name>A0A6S6S8L1_9BACT</name>
<protein>
    <recommendedName>
        <fullName evidence="3">Lipoprotein</fullName>
    </recommendedName>
</protein>